<evidence type="ECO:0000313" key="2">
    <source>
        <dbReference type="EMBL" id="MFC4075250.1"/>
    </source>
</evidence>
<dbReference type="Proteomes" id="UP001595843">
    <property type="component" value="Unassembled WGS sequence"/>
</dbReference>
<keyword evidence="1" id="KW-0175">Coiled coil</keyword>
<organism evidence="2 3">
    <name type="scientific">Salinithrix halophila</name>
    <dbReference type="NCBI Taxonomy" id="1485204"/>
    <lineage>
        <taxon>Bacteria</taxon>
        <taxon>Bacillati</taxon>
        <taxon>Bacillota</taxon>
        <taxon>Bacilli</taxon>
        <taxon>Bacillales</taxon>
        <taxon>Thermoactinomycetaceae</taxon>
        <taxon>Salinithrix</taxon>
    </lineage>
</organism>
<feature type="coiled-coil region" evidence="1">
    <location>
        <begin position="155"/>
        <end position="199"/>
    </location>
</feature>
<keyword evidence="3" id="KW-1185">Reference proteome</keyword>
<accession>A0ABV8JBQ7</accession>
<dbReference type="EMBL" id="JBHSAP010000002">
    <property type="protein sequence ID" value="MFC4075250.1"/>
    <property type="molecule type" value="Genomic_DNA"/>
</dbReference>
<name>A0ABV8JBQ7_9BACL</name>
<reference evidence="3" key="1">
    <citation type="journal article" date="2019" name="Int. J. Syst. Evol. Microbiol.">
        <title>The Global Catalogue of Microorganisms (GCM) 10K type strain sequencing project: providing services to taxonomists for standard genome sequencing and annotation.</title>
        <authorList>
            <consortium name="The Broad Institute Genomics Platform"/>
            <consortium name="The Broad Institute Genome Sequencing Center for Infectious Disease"/>
            <person name="Wu L."/>
            <person name="Ma J."/>
        </authorList>
    </citation>
    <scope>NUCLEOTIDE SEQUENCE [LARGE SCALE GENOMIC DNA]</scope>
    <source>
        <strain evidence="3">IBRC-M 10813</strain>
    </source>
</reference>
<evidence type="ECO:0008006" key="4">
    <source>
        <dbReference type="Google" id="ProtNLM"/>
    </source>
</evidence>
<protein>
    <recommendedName>
        <fullName evidence="4">Mobilization protein</fullName>
    </recommendedName>
</protein>
<dbReference type="RefSeq" id="WP_380700987.1">
    <property type="nucleotide sequence ID" value="NZ_JBHSAP010000002.1"/>
</dbReference>
<evidence type="ECO:0000256" key="1">
    <source>
        <dbReference type="SAM" id="Coils"/>
    </source>
</evidence>
<comment type="caution">
    <text evidence="2">The sequence shown here is derived from an EMBL/GenBank/DDBJ whole genome shotgun (WGS) entry which is preliminary data.</text>
</comment>
<sequence>MSNRVSKGVRFDPDMLGLAHELAKKIHGSESKIGYILDEGIQLVHAKHTQPTEAQSYLSNIERSVIRTLEQRIESVGRRATETIQQEIDRFNKETRRNGNLLTRAMRESIYTSLVLEEIGVGLNPQFKSEVVPELKKELATRVKRKQQYEGDQEAATYTEENSALQEKNEQMAAEMARLKEENNKLRRYAKQLKDEVGQIKQSQSSRWAEVEGKNEEIRKQKKDIESLQAWTRGLMTYLKNHYSRIKSNDTLIDEYIQTNHKPEGL</sequence>
<evidence type="ECO:0000313" key="3">
    <source>
        <dbReference type="Proteomes" id="UP001595843"/>
    </source>
</evidence>
<proteinExistence type="predicted"/>
<gene>
    <name evidence="2" type="ORF">ACFOUO_00230</name>
</gene>